<dbReference type="InterPro" id="IPR051043">
    <property type="entry name" value="Sulfatase_Mod_Factor_Kinase"/>
</dbReference>
<gene>
    <name evidence="3" type="ORF">F0185_08440</name>
</gene>
<reference evidence="3 4" key="1">
    <citation type="submission" date="2019-09" db="EMBL/GenBank/DDBJ databases">
        <title>Taxonomy of Antarctic Massilia spp.: description of Massilia rubra sp. nov., Massilia aquatica sp. nov., Massilia mucilaginosa sp. nov., Massilia frigida sp. nov. isolated from streams, lakes and regoliths.</title>
        <authorList>
            <person name="Holochova P."/>
            <person name="Sedlacek I."/>
            <person name="Kralova S."/>
            <person name="Maslanova I."/>
            <person name="Busse H.-J."/>
            <person name="Stankova E."/>
            <person name="Vrbovska V."/>
            <person name="Kovarovic V."/>
            <person name="Bartak M."/>
            <person name="Svec P."/>
            <person name="Pantucek R."/>
        </authorList>
    </citation>
    <scope>NUCLEOTIDE SEQUENCE [LARGE SCALE GENOMIC DNA]</scope>
    <source>
        <strain evidence="3 4">CCM 8692</strain>
    </source>
</reference>
<feature type="chain" id="PRO_5045263756" evidence="1">
    <location>
        <begin position="24"/>
        <end position="268"/>
    </location>
</feature>
<sequence>MKRDLTTFACAALLLVLCGAAAAGQYAALPGGELRSVMPADGKEAPAIVAPFSMRTAPVSNAEFRDFVLAHPEWQRGQAPAVLAAPTYLAAWRGPADHGALAPDAPVTNVSWHAANAFCASEGARLPRWHEWEYAAAADATRADARDDPQWLEHILNWYAHPASTPPARVRANPPDYHGLYDMHGLVWEWVEDYSALFVSADSRTQDPRKQLDYCGGAALSLGDRRNYAVLMRIALLAAMEGAQDGGYLGFRCARGAATDAPKPKDSP</sequence>
<evidence type="ECO:0000256" key="1">
    <source>
        <dbReference type="SAM" id="SignalP"/>
    </source>
</evidence>
<dbReference type="SUPFAM" id="SSF56436">
    <property type="entry name" value="C-type lectin-like"/>
    <property type="match status" value="1"/>
</dbReference>
<evidence type="ECO:0000313" key="3">
    <source>
        <dbReference type="EMBL" id="NHZ33617.1"/>
    </source>
</evidence>
<keyword evidence="1" id="KW-0732">Signal</keyword>
<dbReference type="EMBL" id="VUYU01000004">
    <property type="protein sequence ID" value="NHZ33617.1"/>
    <property type="molecule type" value="Genomic_DNA"/>
</dbReference>
<dbReference type="InterPro" id="IPR005532">
    <property type="entry name" value="SUMF_dom"/>
</dbReference>
<dbReference type="PANTHER" id="PTHR23150">
    <property type="entry name" value="SULFATASE MODIFYING FACTOR 1, 2"/>
    <property type="match status" value="1"/>
</dbReference>
<comment type="caution">
    <text evidence="3">The sequence shown here is derived from an EMBL/GenBank/DDBJ whole genome shotgun (WGS) entry which is preliminary data.</text>
</comment>
<feature type="domain" description="Sulfatase-modifying factor enzyme-like" evidence="2">
    <location>
        <begin position="33"/>
        <end position="255"/>
    </location>
</feature>
<organism evidence="3 4">
    <name type="scientific">Massilia rubra</name>
    <dbReference type="NCBI Taxonomy" id="2607910"/>
    <lineage>
        <taxon>Bacteria</taxon>
        <taxon>Pseudomonadati</taxon>
        <taxon>Pseudomonadota</taxon>
        <taxon>Betaproteobacteria</taxon>
        <taxon>Burkholderiales</taxon>
        <taxon>Oxalobacteraceae</taxon>
        <taxon>Telluria group</taxon>
        <taxon>Massilia</taxon>
    </lineage>
</organism>
<evidence type="ECO:0000313" key="4">
    <source>
        <dbReference type="Proteomes" id="UP000785613"/>
    </source>
</evidence>
<dbReference type="Proteomes" id="UP000785613">
    <property type="component" value="Unassembled WGS sequence"/>
</dbReference>
<dbReference type="RefSeq" id="WP_167223382.1">
    <property type="nucleotide sequence ID" value="NZ_VUYU01000004.1"/>
</dbReference>
<proteinExistence type="predicted"/>
<accession>A0ABX0LN05</accession>
<name>A0ABX0LN05_9BURK</name>
<dbReference type="InterPro" id="IPR016187">
    <property type="entry name" value="CTDL_fold"/>
</dbReference>
<protein>
    <submittedName>
        <fullName evidence="3">Formylglycine-generating enzyme family protein</fullName>
    </submittedName>
</protein>
<dbReference type="Gene3D" id="3.90.1580.10">
    <property type="entry name" value="paralog of FGE (formylglycine-generating enzyme)"/>
    <property type="match status" value="1"/>
</dbReference>
<dbReference type="Pfam" id="PF03781">
    <property type="entry name" value="FGE-sulfatase"/>
    <property type="match status" value="1"/>
</dbReference>
<dbReference type="PANTHER" id="PTHR23150:SF19">
    <property type="entry name" value="FORMYLGLYCINE-GENERATING ENZYME"/>
    <property type="match status" value="1"/>
</dbReference>
<feature type="signal peptide" evidence="1">
    <location>
        <begin position="1"/>
        <end position="23"/>
    </location>
</feature>
<keyword evidence="4" id="KW-1185">Reference proteome</keyword>
<dbReference type="InterPro" id="IPR042095">
    <property type="entry name" value="SUMF_sf"/>
</dbReference>
<evidence type="ECO:0000259" key="2">
    <source>
        <dbReference type="Pfam" id="PF03781"/>
    </source>
</evidence>